<dbReference type="GO" id="GO:0005737">
    <property type="term" value="C:cytoplasm"/>
    <property type="evidence" value="ECO:0007669"/>
    <property type="project" value="UniProtKB-SubCell"/>
</dbReference>
<protein>
    <recommendedName>
        <fullName evidence="6">MalT-like TPR region domain-containing protein</fullName>
    </recommendedName>
</protein>
<dbReference type="InterPro" id="IPR051476">
    <property type="entry name" value="Bac_ResReg_Asp_Phosphatase"/>
</dbReference>
<evidence type="ECO:0000313" key="5">
    <source>
        <dbReference type="EMBL" id="KKM60315.1"/>
    </source>
</evidence>
<keyword evidence="3" id="KW-0677">Repeat</keyword>
<gene>
    <name evidence="5" type="ORF">LCGC14_1543060</name>
</gene>
<dbReference type="PROSITE" id="PS50005">
    <property type="entry name" value="TPR"/>
    <property type="match status" value="2"/>
</dbReference>
<dbReference type="EMBL" id="LAZR01011700">
    <property type="protein sequence ID" value="KKM60315.1"/>
    <property type="molecule type" value="Genomic_DNA"/>
</dbReference>
<keyword evidence="2" id="KW-0963">Cytoplasm</keyword>
<evidence type="ECO:0000256" key="2">
    <source>
        <dbReference type="ARBA" id="ARBA00022490"/>
    </source>
</evidence>
<dbReference type="Gene3D" id="1.25.40.10">
    <property type="entry name" value="Tetratricopeptide repeat domain"/>
    <property type="match status" value="2"/>
</dbReference>
<dbReference type="InterPro" id="IPR011990">
    <property type="entry name" value="TPR-like_helical_dom_sf"/>
</dbReference>
<sequence length="451" mass="52624">MTRFDKKYKYEQKLAEAKSLFAKGKVTKAEKILRECFGYFDDEHLISNKLDTITNLINLYIKLEDFERVDSFIIEYESESKEHKIEIPLEIFHNLGKYFSKKGDVKRSIAYYEKAVLNKDPLQAAKSHFSLGQQLQRIGQFDCAARAFIISRDIFLKYNRSDLSINPFQALTAMLMKLRGGSIPIDLNLMEFVLENSTFPKSPNLAKTYINVGLIFQITENYQKAIYYLKKAIEISVEIKNNDTLFHAYLNLGFVYITLSKYPEAKNNIEKALNYFRKKKNTEFVAKAYNGLALIYKESGELDISFSFINKSIEISKEIIDFELHLRNNEILADLYKKKKEFEKSFLVYIQILKIYKKSFDRSDLLGLKQIFREQFSRILSILKNLNALLNSQDLTIQSEVLEDVKDDVVNICRTGVSKEILEDSEKIQLKEQVIELIAFINKKDKEKLEN</sequence>
<dbReference type="InterPro" id="IPR019734">
    <property type="entry name" value="TPR_rpt"/>
</dbReference>
<dbReference type="PANTHER" id="PTHR46630:SF1">
    <property type="entry name" value="TETRATRICOPEPTIDE REPEAT PROTEIN 29"/>
    <property type="match status" value="1"/>
</dbReference>
<accession>A0A0F9L8K7</accession>
<comment type="caution">
    <text evidence="5">The sequence shown here is derived from an EMBL/GenBank/DDBJ whole genome shotgun (WGS) entry which is preliminary data.</text>
</comment>
<dbReference type="Pfam" id="PF13181">
    <property type="entry name" value="TPR_8"/>
    <property type="match status" value="2"/>
</dbReference>
<dbReference type="AlphaFoldDB" id="A0A0F9L8K7"/>
<dbReference type="PANTHER" id="PTHR46630">
    <property type="entry name" value="TETRATRICOPEPTIDE REPEAT PROTEIN 29"/>
    <property type="match status" value="1"/>
</dbReference>
<name>A0A0F9L8K7_9ZZZZ</name>
<proteinExistence type="predicted"/>
<dbReference type="SUPFAM" id="SSF48452">
    <property type="entry name" value="TPR-like"/>
    <property type="match status" value="2"/>
</dbReference>
<reference evidence="5" key="1">
    <citation type="journal article" date="2015" name="Nature">
        <title>Complex archaea that bridge the gap between prokaryotes and eukaryotes.</title>
        <authorList>
            <person name="Spang A."/>
            <person name="Saw J.H."/>
            <person name="Jorgensen S.L."/>
            <person name="Zaremba-Niedzwiedzka K."/>
            <person name="Martijn J."/>
            <person name="Lind A.E."/>
            <person name="van Eijk R."/>
            <person name="Schleper C."/>
            <person name="Guy L."/>
            <person name="Ettema T.J."/>
        </authorList>
    </citation>
    <scope>NUCLEOTIDE SEQUENCE</scope>
</reference>
<evidence type="ECO:0000256" key="4">
    <source>
        <dbReference type="ARBA" id="ARBA00022803"/>
    </source>
</evidence>
<organism evidence="5">
    <name type="scientific">marine sediment metagenome</name>
    <dbReference type="NCBI Taxonomy" id="412755"/>
    <lineage>
        <taxon>unclassified sequences</taxon>
        <taxon>metagenomes</taxon>
        <taxon>ecological metagenomes</taxon>
    </lineage>
</organism>
<comment type="subcellular location">
    <subcellularLocation>
        <location evidence="1">Cytoplasm</location>
    </subcellularLocation>
</comment>
<keyword evidence="4" id="KW-0802">TPR repeat</keyword>
<dbReference type="SMART" id="SM00028">
    <property type="entry name" value="TPR"/>
    <property type="match status" value="5"/>
</dbReference>
<evidence type="ECO:0008006" key="6">
    <source>
        <dbReference type="Google" id="ProtNLM"/>
    </source>
</evidence>
<evidence type="ECO:0000256" key="1">
    <source>
        <dbReference type="ARBA" id="ARBA00004496"/>
    </source>
</evidence>
<dbReference type="Pfam" id="PF13424">
    <property type="entry name" value="TPR_12"/>
    <property type="match status" value="1"/>
</dbReference>
<evidence type="ECO:0000256" key="3">
    <source>
        <dbReference type="ARBA" id="ARBA00022737"/>
    </source>
</evidence>